<protein>
    <submittedName>
        <fullName evidence="1">Uncharacterized protein</fullName>
    </submittedName>
</protein>
<dbReference type="EMBL" id="CABIJS010000432">
    <property type="protein sequence ID" value="VUZ51276.1"/>
    <property type="molecule type" value="Genomic_DNA"/>
</dbReference>
<accession>A0A564YVT7</accession>
<proteinExistence type="predicted"/>
<reference evidence="1 2" key="1">
    <citation type="submission" date="2019-07" db="EMBL/GenBank/DDBJ databases">
        <authorList>
            <person name="Jastrzebski P J."/>
            <person name="Paukszto L."/>
            <person name="Jastrzebski P J."/>
        </authorList>
    </citation>
    <scope>NUCLEOTIDE SEQUENCE [LARGE SCALE GENOMIC DNA]</scope>
    <source>
        <strain evidence="1 2">WMS-il1</strain>
    </source>
</reference>
<gene>
    <name evidence="1" type="ORF">WMSIL1_LOCUS9928</name>
</gene>
<dbReference type="Proteomes" id="UP000321570">
    <property type="component" value="Unassembled WGS sequence"/>
</dbReference>
<keyword evidence="2" id="KW-1185">Reference proteome</keyword>
<evidence type="ECO:0000313" key="2">
    <source>
        <dbReference type="Proteomes" id="UP000321570"/>
    </source>
</evidence>
<sequence>MRVLTRSVGYKQPSIRHTQGTLARPTHLPLLNPSPPIPYFPLRLFSFLSFLPFLSFTVSNMPLQTGDPQQTDDSATTVQ</sequence>
<dbReference type="AlphaFoldDB" id="A0A564YVT7"/>
<evidence type="ECO:0000313" key="1">
    <source>
        <dbReference type="EMBL" id="VUZ51276.1"/>
    </source>
</evidence>
<name>A0A564YVT7_HYMDI</name>
<organism evidence="1 2">
    <name type="scientific">Hymenolepis diminuta</name>
    <name type="common">Rat tapeworm</name>
    <dbReference type="NCBI Taxonomy" id="6216"/>
    <lineage>
        <taxon>Eukaryota</taxon>
        <taxon>Metazoa</taxon>
        <taxon>Spiralia</taxon>
        <taxon>Lophotrochozoa</taxon>
        <taxon>Platyhelminthes</taxon>
        <taxon>Cestoda</taxon>
        <taxon>Eucestoda</taxon>
        <taxon>Cyclophyllidea</taxon>
        <taxon>Hymenolepididae</taxon>
        <taxon>Hymenolepis</taxon>
    </lineage>
</organism>